<evidence type="ECO:0000313" key="2">
    <source>
        <dbReference type="EMBL" id="PMD18631.1"/>
    </source>
</evidence>
<name>A0A2J6PX83_9HELO</name>
<evidence type="ECO:0000313" key="3">
    <source>
        <dbReference type="Proteomes" id="UP000235672"/>
    </source>
</evidence>
<accession>A0A2J6PX83</accession>
<dbReference type="PANTHER" id="PTHR38790">
    <property type="entry name" value="2EXR DOMAIN-CONTAINING PROTEIN-RELATED"/>
    <property type="match status" value="1"/>
</dbReference>
<feature type="coiled-coil region" evidence="1">
    <location>
        <begin position="65"/>
        <end position="99"/>
    </location>
</feature>
<dbReference type="STRING" id="1745343.A0A2J6PX83"/>
<dbReference type="Proteomes" id="UP000235672">
    <property type="component" value="Unassembled WGS sequence"/>
</dbReference>
<sequence>MIWKITCATSESSLLKLLSRLGRSMALSATTAISGQRPPKRLQKSWFNAYVAPLPSTKNSKSNPKKVESMNIEELRAALVEVQRERDEAIQAKQAIQSKQSSSPTSSQPECFFLGKIPREVRDHIYKLLFVNKVLATNRSIDRSNSRPIAINYIPEKKFDLAPQLLRTCSQIYAEASKILYESNTFILDCVENQTISSPILRHGMPDGSVSDSVSSSQFDDHLAIKKVKHWKLVTGAFKLRSGLYWNGLNLQAPLDSVTRFCQAISQHPPKSLSICIDAGEIQPHHISPDLVKELTLLTQDSTPVKHLFLMNKRLISYTQTFERNYLFKSMMSSSQGKALCRLRSVRDAPSNHDAYFANLYHPVENALDHASAAVEIDALSYFLEARQTVLEYLEPKYRRITESALQMVEYVKDHKTAGGLQQFGQRSEAWAGSAEYRRSIEGIPSRLFSTGVLLVEEYAKSFVRDAPWTTQVNIRRIQHEYDLSYSTLPRELLLHQLGRAFESKGCWKSLDRFLELFKLVVDDMDKQLLEIRKARRSFSTWTSKISDMISI</sequence>
<dbReference type="OrthoDB" id="62952at2759"/>
<reference evidence="2 3" key="1">
    <citation type="submission" date="2016-05" db="EMBL/GenBank/DDBJ databases">
        <title>A degradative enzymes factory behind the ericoid mycorrhizal symbiosis.</title>
        <authorList>
            <consortium name="DOE Joint Genome Institute"/>
            <person name="Martino E."/>
            <person name="Morin E."/>
            <person name="Grelet G."/>
            <person name="Kuo A."/>
            <person name="Kohler A."/>
            <person name="Daghino S."/>
            <person name="Barry K."/>
            <person name="Choi C."/>
            <person name="Cichocki N."/>
            <person name="Clum A."/>
            <person name="Copeland A."/>
            <person name="Hainaut M."/>
            <person name="Haridas S."/>
            <person name="Labutti K."/>
            <person name="Lindquist E."/>
            <person name="Lipzen A."/>
            <person name="Khouja H.-R."/>
            <person name="Murat C."/>
            <person name="Ohm R."/>
            <person name="Olson A."/>
            <person name="Spatafora J."/>
            <person name="Veneault-Fourrey C."/>
            <person name="Henrissat B."/>
            <person name="Grigoriev I."/>
            <person name="Martin F."/>
            <person name="Perotto S."/>
        </authorList>
    </citation>
    <scope>NUCLEOTIDE SEQUENCE [LARGE SCALE GENOMIC DNA]</scope>
    <source>
        <strain evidence="2 3">UAMH 7357</strain>
    </source>
</reference>
<keyword evidence="1" id="KW-0175">Coiled coil</keyword>
<gene>
    <name evidence="2" type="ORF">NA56DRAFT_691078</name>
</gene>
<organism evidence="2 3">
    <name type="scientific">Hyaloscypha hepaticicola</name>
    <dbReference type="NCBI Taxonomy" id="2082293"/>
    <lineage>
        <taxon>Eukaryota</taxon>
        <taxon>Fungi</taxon>
        <taxon>Dikarya</taxon>
        <taxon>Ascomycota</taxon>
        <taxon>Pezizomycotina</taxon>
        <taxon>Leotiomycetes</taxon>
        <taxon>Helotiales</taxon>
        <taxon>Hyaloscyphaceae</taxon>
        <taxon>Hyaloscypha</taxon>
    </lineage>
</organism>
<proteinExistence type="predicted"/>
<protein>
    <recommendedName>
        <fullName evidence="4">F-box domain-containing protein</fullName>
    </recommendedName>
</protein>
<evidence type="ECO:0008006" key="4">
    <source>
        <dbReference type="Google" id="ProtNLM"/>
    </source>
</evidence>
<dbReference type="PANTHER" id="PTHR38790:SF9">
    <property type="entry name" value="F-BOX DOMAIN-CONTAINING PROTEIN"/>
    <property type="match status" value="1"/>
</dbReference>
<dbReference type="EMBL" id="KZ613493">
    <property type="protein sequence ID" value="PMD18631.1"/>
    <property type="molecule type" value="Genomic_DNA"/>
</dbReference>
<dbReference type="AlphaFoldDB" id="A0A2J6PX83"/>
<keyword evidence="3" id="KW-1185">Reference proteome</keyword>
<evidence type="ECO:0000256" key="1">
    <source>
        <dbReference type="SAM" id="Coils"/>
    </source>
</evidence>